<evidence type="ECO:0000259" key="1">
    <source>
        <dbReference type="Pfam" id="PF12146"/>
    </source>
</evidence>
<accession>A0A840L9X3</accession>
<feature type="domain" description="Serine aminopeptidase S33" evidence="1">
    <location>
        <begin position="57"/>
        <end position="264"/>
    </location>
</feature>
<dbReference type="AlphaFoldDB" id="A0A840L9X3"/>
<dbReference type="EMBL" id="JACHLP010000003">
    <property type="protein sequence ID" value="MBB4843472.1"/>
    <property type="molecule type" value="Genomic_DNA"/>
</dbReference>
<evidence type="ECO:0000313" key="2">
    <source>
        <dbReference type="EMBL" id="MBB4843472.1"/>
    </source>
</evidence>
<sequence>MSRHAVLAEQLPKRLEQLDDYFAAQEARLGDVRPGAEKLIVWGDESSPDGHKRRAPWAVVYLHGFTATRQELDPVPQLVAQGLGAHLFYTRLSGHGRPGEAMERMKLSQWKADALEALAVGRMLGERVLVIGMSTGATLAAWAAQKKAGRGVAAWIMVSPNFSPKDPFAALLNWPIGRWLARKVHGPLMGAPAQDELRARVWTSPHPTTALFPMMALVAQVRASRLESVSAPLQILYSPRDTVIDVKAVRAAYARFGSHPKQLVEVNYSESPGQHVLAGAIEAPQASAPLAAEMLAFVQGLDAPGS</sequence>
<name>A0A840L9X3_9BURK</name>
<dbReference type="SUPFAM" id="SSF53474">
    <property type="entry name" value="alpha/beta-Hydrolases"/>
    <property type="match status" value="1"/>
</dbReference>
<proteinExistence type="predicted"/>
<dbReference type="Pfam" id="PF12146">
    <property type="entry name" value="Hydrolase_4"/>
    <property type="match status" value="1"/>
</dbReference>
<dbReference type="InterPro" id="IPR029058">
    <property type="entry name" value="AB_hydrolase_fold"/>
</dbReference>
<gene>
    <name evidence="2" type="ORF">HNP55_001991</name>
</gene>
<comment type="caution">
    <text evidence="2">The sequence shown here is derived from an EMBL/GenBank/DDBJ whole genome shotgun (WGS) entry which is preliminary data.</text>
</comment>
<dbReference type="Gene3D" id="3.40.50.1820">
    <property type="entry name" value="alpha/beta hydrolase"/>
    <property type="match status" value="1"/>
</dbReference>
<dbReference type="Proteomes" id="UP000562027">
    <property type="component" value="Unassembled WGS sequence"/>
</dbReference>
<organism evidence="2 3">
    <name type="scientific">Roseateles oligotrophus</name>
    <dbReference type="NCBI Taxonomy" id="1769250"/>
    <lineage>
        <taxon>Bacteria</taxon>
        <taxon>Pseudomonadati</taxon>
        <taxon>Pseudomonadota</taxon>
        <taxon>Betaproteobacteria</taxon>
        <taxon>Burkholderiales</taxon>
        <taxon>Sphaerotilaceae</taxon>
        <taxon>Roseateles</taxon>
    </lineage>
</organism>
<reference evidence="2 3" key="1">
    <citation type="submission" date="2020-08" db="EMBL/GenBank/DDBJ databases">
        <title>Functional genomics of gut bacteria from endangered species of beetles.</title>
        <authorList>
            <person name="Carlos-Shanley C."/>
        </authorList>
    </citation>
    <scope>NUCLEOTIDE SEQUENCE [LARGE SCALE GENOMIC DNA]</scope>
    <source>
        <strain evidence="2 3">S00239</strain>
    </source>
</reference>
<keyword evidence="3" id="KW-1185">Reference proteome</keyword>
<protein>
    <submittedName>
        <fullName evidence="2">Esterase/lipase</fullName>
    </submittedName>
</protein>
<dbReference type="RefSeq" id="WP_184298756.1">
    <property type="nucleotide sequence ID" value="NZ_JACHLP010000003.1"/>
</dbReference>
<evidence type="ECO:0000313" key="3">
    <source>
        <dbReference type="Proteomes" id="UP000562027"/>
    </source>
</evidence>
<dbReference type="InterPro" id="IPR022742">
    <property type="entry name" value="Hydrolase_4"/>
</dbReference>